<dbReference type="Gene3D" id="3.40.50.300">
    <property type="entry name" value="P-loop containing nucleotide triphosphate hydrolases"/>
    <property type="match status" value="3"/>
</dbReference>
<evidence type="ECO:0000256" key="1">
    <source>
        <dbReference type="ARBA" id="ARBA00022737"/>
    </source>
</evidence>
<dbReference type="GO" id="GO:0016887">
    <property type="term" value="F:ATP hydrolysis activity"/>
    <property type="evidence" value="ECO:0007669"/>
    <property type="project" value="InterPro"/>
</dbReference>
<dbReference type="Pfam" id="PF00005">
    <property type="entry name" value="ABC_tran"/>
    <property type="match status" value="2"/>
</dbReference>
<feature type="region of interest" description="Disordered" evidence="4">
    <location>
        <begin position="221"/>
        <end position="244"/>
    </location>
</feature>
<evidence type="ECO:0000256" key="2">
    <source>
        <dbReference type="ARBA" id="ARBA00022741"/>
    </source>
</evidence>
<dbReference type="AlphaFoldDB" id="A0A378LUB7"/>
<feature type="domain" description="ABC transporter" evidence="5">
    <location>
        <begin position="270"/>
        <end position="478"/>
    </location>
</feature>
<protein>
    <submittedName>
        <fullName evidence="6">ABC transporter ATP-binding protein</fullName>
    </submittedName>
</protein>
<dbReference type="InterPro" id="IPR003593">
    <property type="entry name" value="AAA+_ATPase"/>
</dbReference>
<organism evidence="6 7">
    <name type="scientific">Legionella wadsworthii</name>
    <dbReference type="NCBI Taxonomy" id="28088"/>
    <lineage>
        <taxon>Bacteria</taxon>
        <taxon>Pseudomonadati</taxon>
        <taxon>Pseudomonadota</taxon>
        <taxon>Gammaproteobacteria</taxon>
        <taxon>Legionellales</taxon>
        <taxon>Legionellaceae</taxon>
        <taxon>Legionella</taxon>
    </lineage>
</organism>
<evidence type="ECO:0000259" key="5">
    <source>
        <dbReference type="PROSITE" id="PS50893"/>
    </source>
</evidence>
<dbReference type="EMBL" id="UGPB01000001">
    <property type="protein sequence ID" value="STY29931.1"/>
    <property type="molecule type" value="Genomic_DNA"/>
</dbReference>
<dbReference type="InterPro" id="IPR050611">
    <property type="entry name" value="ABCF"/>
</dbReference>
<keyword evidence="1" id="KW-0677">Repeat</keyword>
<dbReference type="STRING" id="1122170.GCA_000701265_00353"/>
<keyword evidence="3 6" id="KW-0067">ATP-binding</keyword>
<dbReference type="InterPro" id="IPR017871">
    <property type="entry name" value="ABC_transporter-like_CS"/>
</dbReference>
<keyword evidence="7" id="KW-1185">Reference proteome</keyword>
<dbReference type="PROSITE" id="PS50893">
    <property type="entry name" value="ABC_TRANSPORTER_2"/>
    <property type="match status" value="2"/>
</dbReference>
<dbReference type="SMART" id="SM00382">
    <property type="entry name" value="AAA"/>
    <property type="match status" value="2"/>
</dbReference>
<sequence length="478" mass="54515">MHKPIQFKNLCFTLPHKTCFLDFSGQISYGSRIAIIGRNGAGKSTLLKILAQITESSEGEIHFPKEIRIGYVPQVIDEFESLSGGQRFHQLFTQALASDPNLLMLDEPSNHLDRNHRRSLMRMLADYKGTLMIVTHDIELLQTIVDTIWHIDQNKIHVFTGSYEDYMREINIQCSAIEGEIAHLIREKKQIHAEMMREQSRAKRSRAQGEKHIRQRKWPTIVSQSKARNAQETSGRRKSAIHQKKQKLTERLSALYIPEIIHPKFAVRGIKTSQTLVTVSEGTVGYEKNKPMLHDLSFSIKAQERIAIHGNNGSGKSTILKAILGNRSVIKTGSWDVLQQNEMGYLDQHYKTLPADKTVWDFISNLLRGKSSAEIRDYLNDFLFRKNEEINALISTLSGGEKVRLSLAQIAAMTPKLLILDEVTNNLDRETRSHVIEVLQEYPGAIIVISHDFDFLKAIHITKEYEIKEGLLSSYSTF</sequence>
<dbReference type="InterPro" id="IPR027417">
    <property type="entry name" value="P-loop_NTPase"/>
</dbReference>
<dbReference type="OrthoDB" id="9808609at2"/>
<feature type="compositionally biased region" description="Polar residues" evidence="4">
    <location>
        <begin position="221"/>
        <end position="233"/>
    </location>
</feature>
<evidence type="ECO:0000313" key="7">
    <source>
        <dbReference type="Proteomes" id="UP000255297"/>
    </source>
</evidence>
<dbReference type="CDD" id="cd03221">
    <property type="entry name" value="ABCF_EF-3"/>
    <property type="match status" value="2"/>
</dbReference>
<dbReference type="SUPFAM" id="SSF52540">
    <property type="entry name" value="P-loop containing nucleoside triphosphate hydrolases"/>
    <property type="match status" value="2"/>
</dbReference>
<accession>A0A378LUB7</accession>
<evidence type="ECO:0000313" key="6">
    <source>
        <dbReference type="EMBL" id="STY29931.1"/>
    </source>
</evidence>
<proteinExistence type="predicted"/>
<dbReference type="InterPro" id="IPR003439">
    <property type="entry name" value="ABC_transporter-like_ATP-bd"/>
</dbReference>
<dbReference type="PROSITE" id="PS00211">
    <property type="entry name" value="ABC_TRANSPORTER_1"/>
    <property type="match status" value="1"/>
</dbReference>
<dbReference type="Proteomes" id="UP000255297">
    <property type="component" value="Unassembled WGS sequence"/>
</dbReference>
<evidence type="ECO:0000256" key="3">
    <source>
        <dbReference type="ARBA" id="ARBA00022840"/>
    </source>
</evidence>
<name>A0A378LUB7_9GAMM</name>
<dbReference type="PANTHER" id="PTHR19211:SF14">
    <property type="entry name" value="ATP-BINDING CASSETTE SUB-FAMILY F MEMBER 1"/>
    <property type="match status" value="1"/>
</dbReference>
<evidence type="ECO:0000256" key="4">
    <source>
        <dbReference type="SAM" id="MobiDB-lite"/>
    </source>
</evidence>
<feature type="domain" description="ABC transporter" evidence="5">
    <location>
        <begin position="5"/>
        <end position="178"/>
    </location>
</feature>
<gene>
    <name evidence="6" type="primary">uup_2</name>
    <name evidence="6" type="ORF">NCTC11532_02133</name>
</gene>
<dbReference type="PANTHER" id="PTHR19211">
    <property type="entry name" value="ATP-BINDING TRANSPORT PROTEIN-RELATED"/>
    <property type="match status" value="1"/>
</dbReference>
<reference evidence="6 7" key="1">
    <citation type="submission" date="2018-06" db="EMBL/GenBank/DDBJ databases">
        <authorList>
            <consortium name="Pathogen Informatics"/>
            <person name="Doyle S."/>
        </authorList>
    </citation>
    <scope>NUCLEOTIDE SEQUENCE [LARGE SCALE GENOMIC DNA]</scope>
    <source>
        <strain evidence="6 7">NCTC11532</strain>
    </source>
</reference>
<keyword evidence="2" id="KW-0547">Nucleotide-binding</keyword>
<dbReference type="GO" id="GO:0005524">
    <property type="term" value="F:ATP binding"/>
    <property type="evidence" value="ECO:0007669"/>
    <property type="project" value="UniProtKB-KW"/>
</dbReference>